<feature type="compositionally biased region" description="Basic and acidic residues" evidence="1">
    <location>
        <begin position="1"/>
        <end position="11"/>
    </location>
</feature>
<dbReference type="Proteomes" id="UP000228920">
    <property type="component" value="Unassembled WGS sequence"/>
</dbReference>
<proteinExistence type="predicted"/>
<evidence type="ECO:0000313" key="3">
    <source>
        <dbReference type="Proteomes" id="UP000228920"/>
    </source>
</evidence>
<dbReference type="AlphaFoldDB" id="A0A2M7TI57"/>
<comment type="caution">
    <text evidence="2">The sequence shown here is derived from an EMBL/GenBank/DDBJ whole genome shotgun (WGS) entry which is preliminary data.</text>
</comment>
<accession>A0A2M7TI57</accession>
<evidence type="ECO:0000256" key="1">
    <source>
        <dbReference type="SAM" id="MobiDB-lite"/>
    </source>
</evidence>
<organism evidence="2 3">
    <name type="scientific">candidate division WWE3 bacterium CG_4_10_14_0_2_um_filter_41_14</name>
    <dbReference type="NCBI Taxonomy" id="1975072"/>
    <lineage>
        <taxon>Bacteria</taxon>
        <taxon>Katanobacteria</taxon>
    </lineage>
</organism>
<protein>
    <submittedName>
        <fullName evidence="2">Uncharacterized protein</fullName>
    </submittedName>
</protein>
<sequence>MIQDPLTHERQPLVPETAPASENDETEPTLEQRAAELRTLLESRNVPISELGAEMGKTLVRRLVFLHIQSDLSPSRIVEEVQSMVRFYNKFFEGSTREQFHQGFFGEFAVAYALQEQLGYPVYYSTTEEDMEGKVDFLVDLEDGQPLVAVQIKSVYLRGDMDCVVYKPGVDLDSLPNELEVHISDRVHSTSEQLTAYCEEHSFRPMVIVIPSPDSDIPLYNLQTGLPVERGVGGKDKTELANRIWQGLDEKGFVTWD</sequence>
<dbReference type="EMBL" id="PFNL01000115">
    <property type="protein sequence ID" value="PIZ46037.1"/>
    <property type="molecule type" value="Genomic_DNA"/>
</dbReference>
<gene>
    <name evidence="2" type="ORF">COY32_04280</name>
</gene>
<reference evidence="3" key="1">
    <citation type="submission" date="2017-09" db="EMBL/GenBank/DDBJ databases">
        <title>Depth-based differentiation of microbial function through sediment-hosted aquifers and enrichment of novel symbionts in the deep terrestrial subsurface.</title>
        <authorList>
            <person name="Probst A.J."/>
            <person name="Ladd B."/>
            <person name="Jarett J.K."/>
            <person name="Geller-Mcgrath D.E."/>
            <person name="Sieber C.M.K."/>
            <person name="Emerson J.B."/>
            <person name="Anantharaman K."/>
            <person name="Thomas B.C."/>
            <person name="Malmstrom R."/>
            <person name="Stieglmeier M."/>
            <person name="Klingl A."/>
            <person name="Woyke T."/>
            <person name="Ryan C.M."/>
            <person name="Banfield J.F."/>
        </authorList>
    </citation>
    <scope>NUCLEOTIDE SEQUENCE [LARGE SCALE GENOMIC DNA]</scope>
</reference>
<name>A0A2M7TI57_UNCKA</name>
<evidence type="ECO:0000313" key="2">
    <source>
        <dbReference type="EMBL" id="PIZ46037.1"/>
    </source>
</evidence>
<feature type="region of interest" description="Disordered" evidence="1">
    <location>
        <begin position="1"/>
        <end position="28"/>
    </location>
</feature>